<dbReference type="PANTHER" id="PTHR21545:SF13">
    <property type="entry name" value="ECDYSONE-INDUCED PROTEIN 93F, ISOFORM C"/>
    <property type="match status" value="1"/>
</dbReference>
<evidence type="ECO:0000259" key="8">
    <source>
        <dbReference type="PROSITE" id="PS50960"/>
    </source>
</evidence>
<dbReference type="InterPro" id="IPR009057">
    <property type="entry name" value="Homeodomain-like_sf"/>
</dbReference>
<protein>
    <recommendedName>
        <fullName evidence="8">HTH psq-type domain-containing protein</fullName>
    </recommendedName>
</protein>
<proteinExistence type="predicted"/>
<dbReference type="EnsemblMetazoa" id="BGLB000704-RB">
    <property type="protein sequence ID" value="BGLB000704-PB"/>
    <property type="gene ID" value="BGLB000704"/>
</dbReference>
<dbReference type="SUPFAM" id="SSF46689">
    <property type="entry name" value="Homeodomain-like"/>
    <property type="match status" value="2"/>
</dbReference>
<dbReference type="KEGG" id="bgt:106050717"/>
<accession>A0A2C9JCQ3</accession>
<keyword evidence="4" id="KW-0804">Transcription</keyword>
<dbReference type="VEuPathDB" id="VectorBase:BGLB000704"/>
<gene>
    <name evidence="9" type="primary">106050717</name>
</gene>
<dbReference type="OrthoDB" id="10028342at2759"/>
<feature type="compositionally biased region" description="Low complexity" evidence="7">
    <location>
        <begin position="625"/>
        <end position="648"/>
    </location>
</feature>
<dbReference type="STRING" id="6526.A0A2C9JCQ3"/>
<feature type="region of interest" description="Disordered" evidence="7">
    <location>
        <begin position="441"/>
        <end position="465"/>
    </location>
</feature>
<dbReference type="PROSITE" id="PS50960">
    <property type="entry name" value="HTH_PSQ"/>
    <property type="match status" value="1"/>
</dbReference>
<keyword evidence="5 6" id="KW-0539">Nucleus</keyword>
<evidence type="ECO:0000256" key="5">
    <source>
        <dbReference type="ARBA" id="ARBA00023242"/>
    </source>
</evidence>
<feature type="region of interest" description="Disordered" evidence="7">
    <location>
        <begin position="594"/>
        <end position="613"/>
    </location>
</feature>
<feature type="region of interest" description="Disordered" evidence="7">
    <location>
        <begin position="505"/>
        <end position="529"/>
    </location>
</feature>
<feature type="DNA-binding region" description="H-T-H motif" evidence="6">
    <location>
        <begin position="550"/>
        <end position="570"/>
    </location>
</feature>
<dbReference type="InterPro" id="IPR007889">
    <property type="entry name" value="HTH_Psq"/>
</dbReference>
<evidence type="ECO:0000256" key="3">
    <source>
        <dbReference type="ARBA" id="ARBA00023125"/>
    </source>
</evidence>
<dbReference type="AlphaFoldDB" id="A0A2C9JCQ3"/>
<dbReference type="GO" id="GO:0006357">
    <property type="term" value="P:regulation of transcription by RNA polymerase II"/>
    <property type="evidence" value="ECO:0007669"/>
    <property type="project" value="TreeGrafter"/>
</dbReference>
<reference evidence="9" key="1">
    <citation type="submission" date="2020-05" db="UniProtKB">
        <authorList>
            <consortium name="EnsemblMetazoa"/>
        </authorList>
    </citation>
    <scope>IDENTIFICATION</scope>
    <source>
        <strain evidence="9">BB02</strain>
    </source>
</reference>
<feature type="compositionally biased region" description="Polar residues" evidence="7">
    <location>
        <begin position="594"/>
        <end position="606"/>
    </location>
</feature>
<organism evidence="9 10">
    <name type="scientific">Biomphalaria glabrata</name>
    <name type="common">Bloodfluke planorb</name>
    <name type="synonym">Freshwater snail</name>
    <dbReference type="NCBI Taxonomy" id="6526"/>
    <lineage>
        <taxon>Eukaryota</taxon>
        <taxon>Metazoa</taxon>
        <taxon>Spiralia</taxon>
        <taxon>Lophotrochozoa</taxon>
        <taxon>Mollusca</taxon>
        <taxon>Gastropoda</taxon>
        <taxon>Heterobranchia</taxon>
        <taxon>Euthyneura</taxon>
        <taxon>Panpulmonata</taxon>
        <taxon>Hygrophila</taxon>
        <taxon>Lymnaeoidea</taxon>
        <taxon>Planorbidae</taxon>
        <taxon>Biomphalaria</taxon>
    </lineage>
</organism>
<feature type="region of interest" description="Disordered" evidence="7">
    <location>
        <begin position="623"/>
        <end position="648"/>
    </location>
</feature>
<evidence type="ECO:0000256" key="2">
    <source>
        <dbReference type="ARBA" id="ARBA00023015"/>
    </source>
</evidence>
<feature type="compositionally biased region" description="Basic residues" evidence="7">
    <location>
        <begin position="519"/>
        <end position="528"/>
    </location>
</feature>
<dbReference type="FunFam" id="1.10.10.60:FF:000019">
    <property type="entry name" value="Ligand-dependent corepressor isoform 1"/>
    <property type="match status" value="1"/>
</dbReference>
<dbReference type="Pfam" id="PF05225">
    <property type="entry name" value="HTH_psq"/>
    <property type="match status" value="2"/>
</dbReference>
<evidence type="ECO:0000256" key="4">
    <source>
        <dbReference type="ARBA" id="ARBA00023163"/>
    </source>
</evidence>
<dbReference type="Gene3D" id="1.10.10.60">
    <property type="entry name" value="Homeodomain-like"/>
    <property type="match status" value="2"/>
</dbReference>
<feature type="domain" description="HTH psq-type" evidence="8">
    <location>
        <begin position="522"/>
        <end position="574"/>
    </location>
</feature>
<evidence type="ECO:0000256" key="1">
    <source>
        <dbReference type="ARBA" id="ARBA00004123"/>
    </source>
</evidence>
<keyword evidence="2" id="KW-0805">Transcription regulation</keyword>
<evidence type="ECO:0000313" key="9">
    <source>
        <dbReference type="EnsemblMetazoa" id="BGLB000704-PB"/>
    </source>
</evidence>
<dbReference type="GO" id="GO:0003677">
    <property type="term" value="F:DNA binding"/>
    <property type="evidence" value="ECO:0007669"/>
    <property type="project" value="UniProtKB-UniRule"/>
</dbReference>
<evidence type="ECO:0000313" key="10">
    <source>
        <dbReference type="Proteomes" id="UP000076420"/>
    </source>
</evidence>
<dbReference type="VEuPathDB" id="VectorBase:BGLAX_029880"/>
<sequence>MVDCGSPRCAQERRSLRRDLQCWSKKLPVVLGLERIAADYVDKETAQKLLDPFPEWEKEIKQDFQPSQRCFHCEKKLPNIYKRIKRIIEDAKKGKENGGKICLRSLQDLMPFCLDFYTRGFGRELFSDLVKSHFLTIVPQVDVKEEPEPLESPPASTDLARLRIPHLASGRSYKKQESNRQNYTEEDIDLAVSDIRSGKLGTRRAAMIYGIPRSTLRSKMVKPERDSAAPEDYAEGLKDISDLELYQSAQPCPLAGLKMSDMGVFGMCESVMSFFPPMPFPVCLKHTVSDLVAEQRLSQIRRMHNLNGFTENHPRPAHSNQLRLPLLVNIVRKLVQQKMMEIKENFSRKSYETKSQQTPDSDIFNSFGPYLPAFSPFLNSGHNDENLTGPMYKHIMESIYSNMMNEDNPLPKPFGKVNESSRIGDTLKDIIAKTLSEKIKFRDGSSDESSLHSNPDTYKHFTAKQPERSSLGFTLDLHVAKKEGKVSNGGCSPPKRVKKDCIKSALHPPSSESNSSAGKKTRPKRGQYRKYNSQLLMDAVKAVQRGEMSVHRAGSYFGVPHSTLEYKVKERHLLRQKKSRDLLSPSNCKEEVMTSVTSFPNNSNGSPLLDEDSHSMSKIIDGQMSPSVSSVAPTSKSVSPPASSPAPVSALGLPAVNKEAGMAWFQPYMATAPSQLDTVLGIHPNLTLNNSASELLIQLQHKVQAKCSAAFPADTAFDLPCNKDRVFDLSSTSSSASSDRITLYKQTI</sequence>
<dbReference type="RefSeq" id="XP_013061204.2">
    <property type="nucleotide sequence ID" value="XM_013205750.2"/>
</dbReference>
<dbReference type="PANTHER" id="PTHR21545">
    <property type="entry name" value="TRANSCRIPTION FACTOR MLR1/2"/>
    <property type="match status" value="1"/>
</dbReference>
<comment type="subcellular location">
    <subcellularLocation>
        <location evidence="1 6">Nucleus</location>
    </subcellularLocation>
</comment>
<evidence type="ECO:0000256" key="6">
    <source>
        <dbReference type="PROSITE-ProRule" id="PRU00320"/>
    </source>
</evidence>
<evidence type="ECO:0000256" key="7">
    <source>
        <dbReference type="SAM" id="MobiDB-lite"/>
    </source>
</evidence>
<feature type="compositionally biased region" description="Polar residues" evidence="7">
    <location>
        <begin position="447"/>
        <end position="456"/>
    </location>
</feature>
<keyword evidence="3 6" id="KW-0238">DNA-binding</keyword>
<name>A0A2C9JCQ3_BIOGL</name>
<dbReference type="Proteomes" id="UP000076420">
    <property type="component" value="Unassembled WGS sequence"/>
</dbReference>
<dbReference type="GO" id="GO:0005634">
    <property type="term" value="C:nucleus"/>
    <property type="evidence" value="ECO:0007669"/>
    <property type="project" value="UniProtKB-SubCell"/>
</dbReference>